<evidence type="ECO:0000256" key="2">
    <source>
        <dbReference type="ARBA" id="ARBA00022840"/>
    </source>
</evidence>
<dbReference type="InterPro" id="IPR017871">
    <property type="entry name" value="ABC_transporter-like_CS"/>
</dbReference>
<dbReference type="PROSITE" id="PS00211">
    <property type="entry name" value="ABC_TRANSPORTER_1"/>
    <property type="match status" value="1"/>
</dbReference>
<dbReference type="EMBL" id="JADING010000005">
    <property type="protein sequence ID" value="MBO8413895.1"/>
    <property type="molecule type" value="Genomic_DNA"/>
</dbReference>
<evidence type="ECO:0000256" key="1">
    <source>
        <dbReference type="ARBA" id="ARBA00022741"/>
    </source>
</evidence>
<dbReference type="PANTHER" id="PTHR42855">
    <property type="entry name" value="ABC TRANSPORTER ATP-BINDING SUBUNIT"/>
    <property type="match status" value="1"/>
</dbReference>
<comment type="caution">
    <text evidence="5">The sequence shown here is derived from an EMBL/GenBank/DDBJ whole genome shotgun (WGS) entry which is preliminary data.</text>
</comment>
<keyword evidence="2 5" id="KW-0067">ATP-binding</keyword>
<dbReference type="PANTHER" id="PTHR42855:SF2">
    <property type="entry name" value="DRUG RESISTANCE ABC TRANSPORTER,ATP-BINDING PROTEIN"/>
    <property type="match status" value="1"/>
</dbReference>
<gene>
    <name evidence="5" type="ORF">IAC78_00215</name>
</gene>
<proteinExistence type="predicted"/>
<dbReference type="Gene3D" id="3.40.50.300">
    <property type="entry name" value="P-loop containing nucleotide triphosphate hydrolases"/>
    <property type="match status" value="2"/>
</dbReference>
<dbReference type="CDD" id="cd03221">
    <property type="entry name" value="ABCF_EF-3"/>
    <property type="match status" value="1"/>
</dbReference>
<dbReference type="InterPro" id="IPR032781">
    <property type="entry name" value="ABC_tran_Xtn"/>
</dbReference>
<feature type="domain" description="ABC transporter" evidence="4">
    <location>
        <begin position="127"/>
        <end position="345"/>
    </location>
</feature>
<dbReference type="GO" id="GO:0016887">
    <property type="term" value="F:ATP hydrolysis activity"/>
    <property type="evidence" value="ECO:0007669"/>
    <property type="project" value="InterPro"/>
</dbReference>
<dbReference type="Proteomes" id="UP000823629">
    <property type="component" value="Unassembled WGS sequence"/>
</dbReference>
<dbReference type="InterPro" id="IPR051309">
    <property type="entry name" value="ABCF_ATPase"/>
</dbReference>
<organism evidence="5 6">
    <name type="scientific">Candidatus Scatoplasma merdavium</name>
    <dbReference type="NCBI Taxonomy" id="2840932"/>
    <lineage>
        <taxon>Bacteria</taxon>
        <taxon>Bacillati</taxon>
        <taxon>Bacillota</taxon>
        <taxon>Bacilli</taxon>
        <taxon>Bacillales</taxon>
        <taxon>Candidatus Scatoplasma</taxon>
    </lineage>
</organism>
<keyword evidence="1" id="KW-0547">Nucleotide-binding</keyword>
<feature type="coiled-coil region" evidence="3">
    <location>
        <begin position="338"/>
        <end position="428"/>
    </location>
</feature>
<dbReference type="PROSITE" id="PS50893">
    <property type="entry name" value="ABC_TRANSPORTER_2"/>
    <property type="match status" value="1"/>
</dbReference>
<dbReference type="InterPro" id="IPR003439">
    <property type="entry name" value="ABC_transporter-like_ATP-bd"/>
</dbReference>
<evidence type="ECO:0000313" key="6">
    <source>
        <dbReference type="Proteomes" id="UP000823629"/>
    </source>
</evidence>
<reference evidence="5" key="1">
    <citation type="submission" date="2020-10" db="EMBL/GenBank/DDBJ databases">
        <authorList>
            <person name="Gilroy R."/>
        </authorList>
    </citation>
    <scope>NUCLEOTIDE SEQUENCE</scope>
    <source>
        <strain evidence="5">1748</strain>
    </source>
</reference>
<dbReference type="InterPro" id="IPR003593">
    <property type="entry name" value="AAA+_ATPase"/>
</dbReference>
<name>A0A9D9D8H3_9BACL</name>
<keyword evidence="3" id="KW-0175">Coiled coil</keyword>
<dbReference type="SUPFAM" id="SSF52540">
    <property type="entry name" value="P-loop containing nucleoside triphosphate hydrolases"/>
    <property type="match status" value="2"/>
</dbReference>
<dbReference type="Pfam" id="PF12848">
    <property type="entry name" value="ABC_tran_Xtn"/>
    <property type="match status" value="1"/>
</dbReference>
<protein>
    <submittedName>
        <fullName evidence="5">ABC-F family ATP-binding cassette domain-containing protein</fullName>
    </submittedName>
</protein>
<feature type="non-terminal residue" evidence="5">
    <location>
        <position position="1"/>
    </location>
</feature>
<dbReference type="SMART" id="SM00382">
    <property type="entry name" value="AAA"/>
    <property type="match status" value="1"/>
</dbReference>
<dbReference type="GO" id="GO:0005524">
    <property type="term" value="F:ATP binding"/>
    <property type="evidence" value="ECO:0007669"/>
    <property type="project" value="UniProtKB-KW"/>
</dbReference>
<evidence type="ECO:0000256" key="3">
    <source>
        <dbReference type="SAM" id="Coils"/>
    </source>
</evidence>
<sequence>TIEWLESYLKSYSGALLFVSHDRYFIDALSDKIFELDQGQFNIYVGDYSSYSKQKRERYLTQLEAYKRQQKEIKKLQWFIDFYMPKPRFSSRAHDREKKLARIEKNKIDKPTQTKNNIHINLTGKIRKGKEVLKIDDLSIGYSSPLITGINADIYGKDRIAVMGSNGSGKTTFVKTLLGQIPKLSGDIDFLIERNIGYLSQDSIQLNLDETIFDYLHSLFPDYSDQKIYDHLARYGFSYEDDKKNIQNLSGGEKMRLIIAEMTLHDYDFLILDEPTNHLDMMTKQELLDALNDYQGTLLVVSHDRYFLDALCDKVLYFFNKKAYFYHGNYTSFKQEVLDSLEAEIELEKKNSPKEKKEKVTYNTHQKKVYPKLSKQKIEEKLAKLESELSQIEQDLQKEEVYSSYQKMEDLTLRQKQIETEYESLMEMLEIYEN</sequence>
<reference evidence="5" key="2">
    <citation type="journal article" date="2021" name="PeerJ">
        <title>Extensive microbial diversity within the chicken gut microbiome revealed by metagenomics and culture.</title>
        <authorList>
            <person name="Gilroy R."/>
            <person name="Ravi A."/>
            <person name="Getino M."/>
            <person name="Pursley I."/>
            <person name="Horton D.L."/>
            <person name="Alikhan N.F."/>
            <person name="Baker D."/>
            <person name="Gharbi K."/>
            <person name="Hall N."/>
            <person name="Watson M."/>
            <person name="Adriaenssens E.M."/>
            <person name="Foster-Nyarko E."/>
            <person name="Jarju S."/>
            <person name="Secka A."/>
            <person name="Antonio M."/>
            <person name="Oren A."/>
            <person name="Chaudhuri R.R."/>
            <person name="La Ragione R."/>
            <person name="Hildebrand F."/>
            <person name="Pallen M.J."/>
        </authorList>
    </citation>
    <scope>NUCLEOTIDE SEQUENCE</scope>
    <source>
        <strain evidence="5">1748</strain>
    </source>
</reference>
<dbReference type="AlphaFoldDB" id="A0A9D9D8H3"/>
<evidence type="ECO:0000313" key="5">
    <source>
        <dbReference type="EMBL" id="MBO8413895.1"/>
    </source>
</evidence>
<evidence type="ECO:0000259" key="4">
    <source>
        <dbReference type="PROSITE" id="PS50893"/>
    </source>
</evidence>
<accession>A0A9D9D8H3</accession>
<dbReference type="Pfam" id="PF00005">
    <property type="entry name" value="ABC_tran"/>
    <property type="match status" value="1"/>
</dbReference>
<dbReference type="InterPro" id="IPR027417">
    <property type="entry name" value="P-loop_NTPase"/>
</dbReference>